<dbReference type="NCBIfam" id="NF006811">
    <property type="entry name" value="PRK09333.1"/>
    <property type="match status" value="1"/>
</dbReference>
<sequence length="151" mass="16998">MVTVADVPADKFIERLAARLKNIEQVKPPEWTLYAKTGVSRERPPDDPNWWYTRAASILRKLYLSEEPIGVGAFRVIYGGRKRNGVRPAHFAEGGGSNIRRILQQLEQAGLVKSTGRGRVLSPKGRSLLDEVAKEIANEIVKERPELAKYF</sequence>
<dbReference type="SMART" id="SM01413">
    <property type="entry name" value="Ribosomal_S19e"/>
    <property type="match status" value="1"/>
</dbReference>
<reference evidence="6 7" key="1">
    <citation type="journal article" date="2010" name="Appl. Environ. Microbiol.">
        <title>The genome sequence of the crenarchaeon Acidilobus saccharovorans supports a new order, Acidilobales, and suggests an important ecological role in terrestrial acidic hot springs.</title>
        <authorList>
            <person name="Mardanov A.V."/>
            <person name="Svetlitchnyi V.A."/>
            <person name="Beletsky A.V."/>
            <person name="Prokofeva M.I."/>
            <person name="Bonch-Osmolovskaya E.A."/>
            <person name="Ravin N.V."/>
            <person name="Skryabin K.G."/>
        </authorList>
    </citation>
    <scope>NUCLEOTIDE SEQUENCE [LARGE SCALE GENOMIC DNA]</scope>
    <source>
        <strain evidence="7">DSM 16705 / JCM 18335 / VKM B-2471 / 345-15</strain>
    </source>
</reference>
<dbReference type="Pfam" id="PF01090">
    <property type="entry name" value="Ribosomal_S19e"/>
    <property type="match status" value="1"/>
</dbReference>
<dbReference type="InterPro" id="IPR036388">
    <property type="entry name" value="WH-like_DNA-bd_sf"/>
</dbReference>
<name>D9Q2T0_ACIS3</name>
<dbReference type="FunCoup" id="D9Q2T0">
    <property type="interactions" value="164"/>
</dbReference>
<keyword evidence="7" id="KW-1185">Reference proteome</keyword>
<comment type="subunit">
    <text evidence="5">Part of the 30S ribosomal subunit.</text>
</comment>
<proteinExistence type="inferred from homology"/>
<dbReference type="FunFam" id="1.10.10.10:FF:000449">
    <property type="entry name" value="30S ribosomal protein S19e"/>
    <property type="match status" value="1"/>
</dbReference>
<dbReference type="OrthoDB" id="371836at2157"/>
<dbReference type="eggNOG" id="arCOG01344">
    <property type="taxonomic scope" value="Archaea"/>
</dbReference>
<protein>
    <recommendedName>
        <fullName evidence="4 5">Small ribosomal subunit protein eS19</fullName>
    </recommendedName>
</protein>
<dbReference type="STRING" id="666510.ASAC_1213"/>
<dbReference type="Gene3D" id="1.10.10.10">
    <property type="entry name" value="Winged helix-like DNA-binding domain superfamily/Winged helix DNA-binding domain"/>
    <property type="match status" value="1"/>
</dbReference>
<dbReference type="Proteomes" id="UP000000346">
    <property type="component" value="Chromosome"/>
</dbReference>
<comment type="function">
    <text evidence="5">May be involved in maturation of the 30S ribosomal subunit.</text>
</comment>
<dbReference type="InterPro" id="IPR001266">
    <property type="entry name" value="Ribosomal_eS19"/>
</dbReference>
<keyword evidence="2 5" id="KW-0689">Ribosomal protein</keyword>
<dbReference type="EMBL" id="CP001742">
    <property type="protein sequence ID" value="ADL19618.1"/>
    <property type="molecule type" value="Genomic_DNA"/>
</dbReference>
<evidence type="ECO:0000256" key="5">
    <source>
        <dbReference type="HAMAP-Rule" id="MF_01474"/>
    </source>
</evidence>
<dbReference type="AlphaFoldDB" id="D9Q2T0"/>
<evidence type="ECO:0000256" key="3">
    <source>
        <dbReference type="ARBA" id="ARBA00023274"/>
    </source>
</evidence>
<evidence type="ECO:0000256" key="1">
    <source>
        <dbReference type="ARBA" id="ARBA00010014"/>
    </source>
</evidence>
<dbReference type="GO" id="GO:0000028">
    <property type="term" value="P:ribosomal small subunit assembly"/>
    <property type="evidence" value="ECO:0007669"/>
    <property type="project" value="TreeGrafter"/>
</dbReference>
<dbReference type="GeneID" id="9499468"/>
<gene>
    <name evidence="5" type="primary">rps19e</name>
    <name evidence="6" type="ordered locus">ASAC_1213</name>
</gene>
<evidence type="ECO:0000313" key="7">
    <source>
        <dbReference type="Proteomes" id="UP000000346"/>
    </source>
</evidence>
<dbReference type="PANTHER" id="PTHR11710">
    <property type="entry name" value="40S RIBOSOMAL PROTEIN S19"/>
    <property type="match status" value="1"/>
</dbReference>
<dbReference type="GO" id="GO:0022627">
    <property type="term" value="C:cytosolic small ribosomal subunit"/>
    <property type="evidence" value="ECO:0007669"/>
    <property type="project" value="TreeGrafter"/>
</dbReference>
<dbReference type="HAMAP" id="MF_01474">
    <property type="entry name" value="Ribosomal_eS19"/>
    <property type="match status" value="1"/>
</dbReference>
<evidence type="ECO:0000256" key="2">
    <source>
        <dbReference type="ARBA" id="ARBA00022980"/>
    </source>
</evidence>
<dbReference type="RefSeq" id="WP_013267130.1">
    <property type="nucleotide sequence ID" value="NC_014374.1"/>
</dbReference>
<organism evidence="6 7">
    <name type="scientific">Acidilobus saccharovorans (strain DSM 16705 / JCM 18335 / VKM B-2471 / 345-15)</name>
    <dbReference type="NCBI Taxonomy" id="666510"/>
    <lineage>
        <taxon>Archaea</taxon>
        <taxon>Thermoproteota</taxon>
        <taxon>Thermoprotei</taxon>
        <taxon>Acidilobales</taxon>
        <taxon>Acidilobaceae</taxon>
        <taxon>Acidilobus</taxon>
    </lineage>
</organism>
<evidence type="ECO:0000313" key="6">
    <source>
        <dbReference type="EMBL" id="ADL19618.1"/>
    </source>
</evidence>
<comment type="similarity">
    <text evidence="1 5">Belongs to the eukaryotic ribosomal protein eS19 family.</text>
</comment>
<evidence type="ECO:0000256" key="4">
    <source>
        <dbReference type="ARBA" id="ARBA00035143"/>
    </source>
</evidence>
<dbReference type="SUPFAM" id="SSF46785">
    <property type="entry name" value="Winged helix' DNA-binding domain"/>
    <property type="match status" value="1"/>
</dbReference>
<dbReference type="KEGG" id="asc:ASAC_1213"/>
<dbReference type="GO" id="GO:0006412">
    <property type="term" value="P:translation"/>
    <property type="evidence" value="ECO:0007669"/>
    <property type="project" value="UniProtKB-UniRule"/>
</dbReference>
<dbReference type="GO" id="GO:0003735">
    <property type="term" value="F:structural constituent of ribosome"/>
    <property type="evidence" value="ECO:0007669"/>
    <property type="project" value="InterPro"/>
</dbReference>
<accession>D9Q2T0</accession>
<dbReference type="PANTHER" id="PTHR11710:SF0">
    <property type="entry name" value="40S RIBOSOMAL PROTEIN S19"/>
    <property type="match status" value="1"/>
</dbReference>
<dbReference type="GO" id="GO:0003723">
    <property type="term" value="F:RNA binding"/>
    <property type="evidence" value="ECO:0007669"/>
    <property type="project" value="TreeGrafter"/>
</dbReference>
<dbReference type="InterPro" id="IPR027548">
    <property type="entry name" value="Ribosomal_eS19_archaeal"/>
</dbReference>
<keyword evidence="3 5" id="KW-0687">Ribonucleoprotein</keyword>
<dbReference type="InterPro" id="IPR036390">
    <property type="entry name" value="WH_DNA-bd_sf"/>
</dbReference>
<dbReference type="HOGENOM" id="CLU_108559_1_0_2"/>
<dbReference type="InParanoid" id="D9Q2T0"/>